<protein>
    <submittedName>
        <fullName evidence="2">Uncharacterized protein</fullName>
    </submittedName>
</protein>
<organism evidence="2 3">
    <name type="scientific">Paenibacillus durus</name>
    <name type="common">Paenibacillus azotofixans</name>
    <dbReference type="NCBI Taxonomy" id="44251"/>
    <lineage>
        <taxon>Bacteria</taxon>
        <taxon>Bacillati</taxon>
        <taxon>Bacillota</taxon>
        <taxon>Bacilli</taxon>
        <taxon>Bacillales</taxon>
        <taxon>Paenibacillaceae</taxon>
        <taxon>Paenibacillus</taxon>
    </lineage>
</organism>
<gene>
    <name evidence="2" type="ORF">PDUR_27040</name>
</gene>
<dbReference type="AlphaFoldDB" id="A0A089HVJ5"/>
<dbReference type="eggNOG" id="ENOG503289I">
    <property type="taxonomic scope" value="Bacteria"/>
</dbReference>
<feature type="transmembrane region" description="Helical" evidence="1">
    <location>
        <begin position="30"/>
        <end position="49"/>
    </location>
</feature>
<keyword evidence="1" id="KW-0472">Membrane</keyword>
<proteinExistence type="predicted"/>
<keyword evidence="3" id="KW-1185">Reference proteome</keyword>
<reference evidence="2 3" key="1">
    <citation type="submission" date="2014-08" db="EMBL/GenBank/DDBJ databases">
        <title>Comparative genomics of the Paenibacillus odorifer group.</title>
        <authorList>
            <person name="den Bakker H.C."/>
            <person name="Tsai Y.-C."/>
            <person name="Martin N."/>
            <person name="Korlach J."/>
            <person name="Wiedmann M."/>
        </authorList>
    </citation>
    <scope>NUCLEOTIDE SEQUENCE [LARGE SCALE GENOMIC DNA]</scope>
    <source>
        <strain evidence="2 3">DSM 1735</strain>
    </source>
</reference>
<evidence type="ECO:0000313" key="2">
    <source>
        <dbReference type="EMBL" id="AIQ15117.1"/>
    </source>
</evidence>
<evidence type="ECO:0000256" key="1">
    <source>
        <dbReference type="SAM" id="Phobius"/>
    </source>
</evidence>
<sequence length="74" mass="8144">MKIMAIILLFILLAGVDFPLLIKKRQKKDVVVYSVLILTGLTLSILVSFDVHLPNPSKAVESVLEPLGSLLKTE</sequence>
<dbReference type="EMBL" id="CP009288">
    <property type="protein sequence ID" value="AIQ15117.1"/>
    <property type="molecule type" value="Genomic_DNA"/>
</dbReference>
<dbReference type="KEGG" id="pdu:PDUR_27040"/>
<keyword evidence="1" id="KW-0812">Transmembrane</keyword>
<feature type="transmembrane region" description="Helical" evidence="1">
    <location>
        <begin position="6"/>
        <end position="23"/>
    </location>
</feature>
<dbReference type="RefSeq" id="WP_042208792.1">
    <property type="nucleotide sequence ID" value="NZ_CP009288.1"/>
</dbReference>
<dbReference type="OrthoDB" id="2651383at2"/>
<accession>A0A089HVJ5</accession>
<evidence type="ECO:0000313" key="3">
    <source>
        <dbReference type="Proteomes" id="UP000029409"/>
    </source>
</evidence>
<dbReference type="Proteomes" id="UP000029409">
    <property type="component" value="Chromosome"/>
</dbReference>
<keyword evidence="1" id="KW-1133">Transmembrane helix</keyword>
<name>A0A089HVJ5_PAEDU</name>